<organism evidence="5 6">
    <name type="scientific">Kolteria novifilia</name>
    <dbReference type="NCBI Taxonomy" id="2527975"/>
    <lineage>
        <taxon>Bacteria</taxon>
        <taxon>Pseudomonadati</taxon>
        <taxon>Planctomycetota</taxon>
        <taxon>Planctomycetia</taxon>
        <taxon>Kolteriales</taxon>
        <taxon>Kolteriaceae</taxon>
        <taxon>Kolteria</taxon>
    </lineage>
</organism>
<evidence type="ECO:0000256" key="2">
    <source>
        <dbReference type="ARBA" id="ARBA00023002"/>
    </source>
</evidence>
<keyword evidence="6" id="KW-1185">Reference proteome</keyword>
<dbReference type="CDD" id="cd08551">
    <property type="entry name" value="Fe-ADH"/>
    <property type="match status" value="1"/>
</dbReference>
<dbReference type="Pfam" id="PF25137">
    <property type="entry name" value="ADH_Fe_C"/>
    <property type="match status" value="1"/>
</dbReference>
<dbReference type="EMBL" id="CP036279">
    <property type="protein sequence ID" value="QDU61373.1"/>
    <property type="molecule type" value="Genomic_DNA"/>
</dbReference>
<comment type="similarity">
    <text evidence="1">Belongs to the iron-containing alcohol dehydrogenase family.</text>
</comment>
<dbReference type="PANTHER" id="PTHR11496">
    <property type="entry name" value="ALCOHOL DEHYDROGENASE"/>
    <property type="match status" value="1"/>
</dbReference>
<evidence type="ECO:0000259" key="3">
    <source>
        <dbReference type="Pfam" id="PF00465"/>
    </source>
</evidence>
<dbReference type="FunFam" id="3.40.50.1970:FF:000003">
    <property type="entry name" value="Alcohol dehydrogenase, iron-containing"/>
    <property type="match status" value="1"/>
</dbReference>
<proteinExistence type="inferred from homology"/>
<gene>
    <name evidence="5" type="primary">mdh_1</name>
    <name evidence="5" type="ORF">Pan216_22290</name>
</gene>
<dbReference type="Pfam" id="PF00465">
    <property type="entry name" value="Fe-ADH"/>
    <property type="match status" value="1"/>
</dbReference>
<dbReference type="InterPro" id="IPR001670">
    <property type="entry name" value="ADH_Fe/GldA"/>
</dbReference>
<dbReference type="GO" id="GO:0050093">
    <property type="term" value="F:methanol dehydrogenase (NAD+) activity"/>
    <property type="evidence" value="ECO:0007669"/>
    <property type="project" value="UniProtKB-EC"/>
</dbReference>
<keyword evidence="2 5" id="KW-0560">Oxidoreductase</keyword>
<dbReference type="InterPro" id="IPR039697">
    <property type="entry name" value="Alcohol_dehydrogenase_Fe"/>
</dbReference>
<feature type="domain" description="Fe-containing alcohol dehydrogenase-like C-terminal" evidence="4">
    <location>
        <begin position="203"/>
        <end position="391"/>
    </location>
</feature>
<dbReference type="PANTHER" id="PTHR11496:SF102">
    <property type="entry name" value="ALCOHOL DEHYDROGENASE 4"/>
    <property type="match status" value="1"/>
</dbReference>
<dbReference type="Proteomes" id="UP000317093">
    <property type="component" value="Chromosome"/>
</dbReference>
<dbReference type="RefSeq" id="WP_145257972.1">
    <property type="nucleotide sequence ID" value="NZ_CP036279.1"/>
</dbReference>
<dbReference type="OrthoDB" id="9804734at2"/>
<dbReference type="Gene3D" id="3.40.50.1970">
    <property type="match status" value="1"/>
</dbReference>
<dbReference type="GO" id="GO:0046872">
    <property type="term" value="F:metal ion binding"/>
    <property type="evidence" value="ECO:0007669"/>
    <property type="project" value="InterPro"/>
</dbReference>
<dbReference type="InterPro" id="IPR056798">
    <property type="entry name" value="ADH_Fe_C"/>
</dbReference>
<protein>
    <submittedName>
        <fullName evidence="5">NAD-dependent methanol dehydrogenase</fullName>
        <ecNumber evidence="5">1.1.1.244</ecNumber>
    </submittedName>
</protein>
<dbReference type="KEGG" id="knv:Pan216_22290"/>
<evidence type="ECO:0000256" key="1">
    <source>
        <dbReference type="ARBA" id="ARBA00007358"/>
    </source>
</evidence>
<accession>A0A518B305</accession>
<evidence type="ECO:0000313" key="6">
    <source>
        <dbReference type="Proteomes" id="UP000317093"/>
    </source>
</evidence>
<evidence type="ECO:0000259" key="4">
    <source>
        <dbReference type="Pfam" id="PF25137"/>
    </source>
</evidence>
<dbReference type="SUPFAM" id="SSF56796">
    <property type="entry name" value="Dehydroquinate synthase-like"/>
    <property type="match status" value="1"/>
</dbReference>
<dbReference type="AlphaFoldDB" id="A0A518B305"/>
<name>A0A518B305_9BACT</name>
<dbReference type="Gene3D" id="1.20.1090.10">
    <property type="entry name" value="Dehydroquinate synthase-like - alpha domain"/>
    <property type="match status" value="1"/>
</dbReference>
<reference evidence="5 6" key="1">
    <citation type="submission" date="2019-02" db="EMBL/GenBank/DDBJ databases">
        <title>Deep-cultivation of Planctomycetes and their phenomic and genomic characterization uncovers novel biology.</title>
        <authorList>
            <person name="Wiegand S."/>
            <person name="Jogler M."/>
            <person name="Boedeker C."/>
            <person name="Pinto D."/>
            <person name="Vollmers J."/>
            <person name="Rivas-Marin E."/>
            <person name="Kohn T."/>
            <person name="Peeters S.H."/>
            <person name="Heuer A."/>
            <person name="Rast P."/>
            <person name="Oberbeckmann S."/>
            <person name="Bunk B."/>
            <person name="Jeske O."/>
            <person name="Meyerdierks A."/>
            <person name="Storesund J.E."/>
            <person name="Kallscheuer N."/>
            <person name="Luecker S."/>
            <person name="Lage O.M."/>
            <person name="Pohl T."/>
            <person name="Merkel B.J."/>
            <person name="Hornburger P."/>
            <person name="Mueller R.-W."/>
            <person name="Bruemmer F."/>
            <person name="Labrenz M."/>
            <person name="Spormann A.M."/>
            <person name="Op den Camp H."/>
            <person name="Overmann J."/>
            <person name="Amann R."/>
            <person name="Jetten M.S.M."/>
            <person name="Mascher T."/>
            <person name="Medema M.H."/>
            <person name="Devos D.P."/>
            <person name="Kaster A.-K."/>
            <person name="Ovreas L."/>
            <person name="Rohde M."/>
            <person name="Galperin M.Y."/>
            <person name="Jogler C."/>
        </authorList>
    </citation>
    <scope>NUCLEOTIDE SEQUENCE [LARGE SCALE GENOMIC DNA]</scope>
    <source>
        <strain evidence="5 6">Pan216</strain>
    </source>
</reference>
<sequence length="400" mass="42211">MSRPVKTESSLLGDGTHAFDHLPTTRLVFGVGTLERLGDLTAELGVKRVLIVTDPGIRSAGHVDRAVASLSAANLAPFVFDAVEENPTTRHVEHCVDVAKEHKIDAIVGLGGGSSMDTAKGANFLLTNGGRMQDYWGIGKATKPMLPLVAVPTTAGTGSEAQSFALIADEKTHQKMACGDKKAAATIAILDPALTVTQPPRVTALVGIDAVAHALESHVTRKRNPLSRLYSTEAWRLLSEGLPRVLADPADLEARAAMQLGANFAGAAIEASMLGAAHASANPLTSRFGVTHGLAVGLMLPHVIRYNAADEGTGYADLEGAPGAAREVGEWLAAKVTHFLRLADLPTTLDDVNVTRSDVSRLAEEAAQQWTAQFNPRPIAVHDFETLYRGAFKAAMESVA</sequence>
<dbReference type="EC" id="1.1.1.244" evidence="5"/>
<evidence type="ECO:0000313" key="5">
    <source>
        <dbReference type="EMBL" id="QDU61373.1"/>
    </source>
</evidence>
<feature type="domain" description="Alcohol dehydrogenase iron-type/glycerol dehydrogenase GldA" evidence="3">
    <location>
        <begin position="25"/>
        <end position="192"/>
    </location>
</feature>